<gene>
    <name evidence="5" type="ORF">DFP72DRAFT_1163523</name>
</gene>
<evidence type="ECO:0000313" key="6">
    <source>
        <dbReference type="Proteomes" id="UP000521943"/>
    </source>
</evidence>
<dbReference type="Gene3D" id="1.25.40.20">
    <property type="entry name" value="Ankyrin repeat-containing domain"/>
    <property type="match status" value="3"/>
</dbReference>
<feature type="repeat" description="ANK" evidence="3">
    <location>
        <begin position="458"/>
        <end position="491"/>
    </location>
</feature>
<dbReference type="AlphaFoldDB" id="A0A8H6MFL3"/>
<evidence type="ECO:0000256" key="3">
    <source>
        <dbReference type="PROSITE-ProRule" id="PRU00023"/>
    </source>
</evidence>
<dbReference type="Pfam" id="PF00023">
    <property type="entry name" value="Ank"/>
    <property type="match status" value="1"/>
</dbReference>
<feature type="repeat" description="ANK" evidence="3">
    <location>
        <begin position="288"/>
        <end position="321"/>
    </location>
</feature>
<keyword evidence="6" id="KW-1185">Reference proteome</keyword>
<dbReference type="SUPFAM" id="SSF48403">
    <property type="entry name" value="Ankyrin repeat"/>
    <property type="match status" value="2"/>
</dbReference>
<dbReference type="InterPro" id="IPR002110">
    <property type="entry name" value="Ankyrin_rpt"/>
</dbReference>
<dbReference type="OrthoDB" id="194358at2759"/>
<evidence type="ECO:0000256" key="1">
    <source>
        <dbReference type="ARBA" id="ARBA00022737"/>
    </source>
</evidence>
<dbReference type="InterPro" id="IPR036770">
    <property type="entry name" value="Ankyrin_rpt-contain_sf"/>
</dbReference>
<dbReference type="Proteomes" id="UP000521943">
    <property type="component" value="Unassembled WGS sequence"/>
</dbReference>
<reference evidence="5 6" key="1">
    <citation type="submission" date="2020-07" db="EMBL/GenBank/DDBJ databases">
        <title>Comparative genomics of pyrophilous fungi reveals a link between fire events and developmental genes.</title>
        <authorList>
            <consortium name="DOE Joint Genome Institute"/>
            <person name="Steindorff A.S."/>
            <person name="Carver A."/>
            <person name="Calhoun S."/>
            <person name="Stillman K."/>
            <person name="Liu H."/>
            <person name="Lipzen A."/>
            <person name="Pangilinan J."/>
            <person name="Labutti K."/>
            <person name="Bruns T.D."/>
            <person name="Grigoriev I.V."/>
        </authorList>
    </citation>
    <scope>NUCLEOTIDE SEQUENCE [LARGE SCALE GENOMIC DNA]</scope>
    <source>
        <strain evidence="5 6">CBS 144469</strain>
    </source>
</reference>
<feature type="region of interest" description="Disordered" evidence="4">
    <location>
        <begin position="558"/>
        <end position="582"/>
    </location>
</feature>
<organism evidence="5 6">
    <name type="scientific">Ephemerocybe angulata</name>
    <dbReference type="NCBI Taxonomy" id="980116"/>
    <lineage>
        <taxon>Eukaryota</taxon>
        <taxon>Fungi</taxon>
        <taxon>Dikarya</taxon>
        <taxon>Basidiomycota</taxon>
        <taxon>Agaricomycotina</taxon>
        <taxon>Agaricomycetes</taxon>
        <taxon>Agaricomycetidae</taxon>
        <taxon>Agaricales</taxon>
        <taxon>Agaricineae</taxon>
        <taxon>Psathyrellaceae</taxon>
        <taxon>Ephemerocybe</taxon>
    </lineage>
</organism>
<proteinExistence type="predicted"/>
<accession>A0A8H6MFL3</accession>
<feature type="compositionally biased region" description="Gly residues" evidence="4">
    <location>
        <begin position="561"/>
        <end position="582"/>
    </location>
</feature>
<comment type="caution">
    <text evidence="5">The sequence shown here is derived from an EMBL/GenBank/DDBJ whole genome shotgun (WGS) entry which is preliminary data.</text>
</comment>
<dbReference type="PANTHER" id="PTHR23206">
    <property type="entry name" value="MASK PROTEIN"/>
    <property type="match status" value="1"/>
</dbReference>
<name>A0A8H6MFL3_9AGAR</name>
<evidence type="ECO:0000313" key="5">
    <source>
        <dbReference type="EMBL" id="KAF6763506.1"/>
    </source>
</evidence>
<dbReference type="PROSITE" id="PS50297">
    <property type="entry name" value="ANK_REP_REGION"/>
    <property type="match status" value="2"/>
</dbReference>
<sequence>MFPPFIGLIFLLGVNLVFIVDIELALKQNVSLQGKDEGEWGFGQILAMLLLFMPLRDLAETILARRMKQRQKDLDMALAAAINANDESMVRTWIARGANPNAKFEAKSIHGGISAMRMACNLERLAIIRILLEAGVDPNIEGGSRRDRYKIDGDNKDSLRLLHQVEAGSLDPVKALVQAARNGYGATIKALLGFLEIKLDEKESFLEAFRRNNVNGRNTDRIASPATKAQEFESAILKLLLGAPYINSANTWNEVALLASASHHGHKGTAKLLLAAPEIDVNRARKSDGRTPLSLATENGHEAVVELLLTAHGIDVNAPDDSRMTPLTFAAKHGHEAIVKLLLAAPGIDVNAPGAHGMSPLSFGAERGHEAVIKLLLAAPGIDVNALDLDRWTPLTFAAREGYEAGVKLLLAAPGIDVNALNASGGTPLRFAAAGGHEAVVTLLLAVPGIDVNAPDTKGWTPLIYAVGGGHEGIVKLLLAAPGINVNAADTSGWTALLWAAFQGREAIVQDLCTVPVILVDVADIKWRLENPPEGSQWNDPALKYKQEKCVRILEEFVESKGGGAQDGSEGGKPSGGPRDGP</sequence>
<dbReference type="SMART" id="SM00248">
    <property type="entry name" value="ANK"/>
    <property type="match status" value="10"/>
</dbReference>
<dbReference type="Pfam" id="PF12796">
    <property type="entry name" value="Ank_2"/>
    <property type="match status" value="3"/>
</dbReference>
<keyword evidence="2 3" id="KW-0040">ANK repeat</keyword>
<protein>
    <submittedName>
        <fullName evidence="5">Ankyrin repeat-containing domain protein</fullName>
    </submittedName>
</protein>
<dbReference type="InterPro" id="IPR051631">
    <property type="entry name" value="Ankyrin-KH/SAM_domain"/>
</dbReference>
<feature type="repeat" description="ANK" evidence="3">
    <location>
        <begin position="111"/>
        <end position="143"/>
    </location>
</feature>
<evidence type="ECO:0000256" key="2">
    <source>
        <dbReference type="ARBA" id="ARBA00023043"/>
    </source>
</evidence>
<dbReference type="PANTHER" id="PTHR23206:SF8">
    <property type="entry name" value="ANKYRIN REPEAT AND KH DOMAIN-CONTAINING 1"/>
    <property type="match status" value="1"/>
</dbReference>
<keyword evidence="1" id="KW-0677">Repeat</keyword>
<dbReference type="EMBL" id="JACGCI010000005">
    <property type="protein sequence ID" value="KAF6763506.1"/>
    <property type="molecule type" value="Genomic_DNA"/>
</dbReference>
<feature type="repeat" description="ANK" evidence="3">
    <location>
        <begin position="424"/>
        <end position="457"/>
    </location>
</feature>
<dbReference type="PROSITE" id="PS50088">
    <property type="entry name" value="ANK_REPEAT"/>
    <property type="match status" value="4"/>
</dbReference>
<evidence type="ECO:0000256" key="4">
    <source>
        <dbReference type="SAM" id="MobiDB-lite"/>
    </source>
</evidence>